<evidence type="ECO:0000313" key="7">
    <source>
        <dbReference type="EMBL" id="SFL73257.1"/>
    </source>
</evidence>
<dbReference type="HAMAP" id="MF_02033">
    <property type="entry name" value="FtsA"/>
    <property type="match status" value="1"/>
</dbReference>
<dbReference type="Proteomes" id="UP000199520">
    <property type="component" value="Unassembled WGS sequence"/>
</dbReference>
<dbReference type="SMART" id="SM00842">
    <property type="entry name" value="FtsA"/>
    <property type="match status" value="1"/>
</dbReference>
<dbReference type="GO" id="GO:0032153">
    <property type="term" value="C:cell division site"/>
    <property type="evidence" value="ECO:0007669"/>
    <property type="project" value="UniProtKB-UniRule"/>
</dbReference>
<dbReference type="InterPro" id="IPR020823">
    <property type="entry name" value="Cell_div_FtsA"/>
</dbReference>
<proteinExistence type="inferred from homology"/>
<evidence type="ECO:0000256" key="5">
    <source>
        <dbReference type="HAMAP-Rule" id="MF_02033"/>
    </source>
</evidence>
<dbReference type="RefSeq" id="WP_090936188.1">
    <property type="nucleotide sequence ID" value="NZ_FOTS01000015.1"/>
</dbReference>
<dbReference type="PANTHER" id="PTHR32432:SF4">
    <property type="entry name" value="CELL DIVISION PROTEIN FTSA"/>
    <property type="match status" value="1"/>
</dbReference>
<comment type="subunit">
    <text evidence="5">Self-interacts. Interacts with FtsZ.</text>
</comment>
<evidence type="ECO:0000256" key="2">
    <source>
        <dbReference type="ARBA" id="ARBA00022618"/>
    </source>
</evidence>
<dbReference type="GO" id="GO:0043093">
    <property type="term" value="P:FtsZ-dependent cytokinesis"/>
    <property type="evidence" value="ECO:0007669"/>
    <property type="project" value="UniProtKB-UniRule"/>
</dbReference>
<dbReference type="InterPro" id="IPR003494">
    <property type="entry name" value="SHS2_FtsA"/>
</dbReference>
<dbReference type="AlphaFoldDB" id="A0A1I4K3U4"/>
<evidence type="ECO:0000256" key="3">
    <source>
        <dbReference type="ARBA" id="ARBA00023136"/>
    </source>
</evidence>
<dbReference type="GO" id="GO:0009898">
    <property type="term" value="C:cytoplasmic side of plasma membrane"/>
    <property type="evidence" value="ECO:0007669"/>
    <property type="project" value="UniProtKB-UniRule"/>
</dbReference>
<name>A0A1I4K3U4_9FIRM</name>
<dbReference type="InterPro" id="IPR043129">
    <property type="entry name" value="ATPase_NBD"/>
</dbReference>
<accession>A0A1I4K3U4</accession>
<sequence length="398" mass="43478">MDGKYILGIDIGTSNIKIFVGEIALDGHVTIVGSGQMTTNGLEKGVISNSNQLVKSIEQAVDCAVMATNISVKNAYIAIGGMELKAVNSIGSIAPSIPSNITIDDVNRVYRAAALVAIPDDHEMLHIFPQKIFVDKQRSIGLPLQEKGAHLEVEAHVISISKLTLKNLIEEIETLGIHVVGVIANAVAITEATIPVPDETFLVIDIGAGSTELILCQEGQLYFTTALSLGGNYITSDIMQGLDISWEHAEEIKKYYAKLNKQLKGQEVILDCNAYGTTDKHVSYDFLYKIIESRICELVYLMHEHSKIFLAENKIEKVFLTGGCGTMPGFVQSVEATFGIPVEVVALQELSLEYRAPENAACYGILKYAGKNLPEPQVAQESNLWRSLLSKCRSFFKN</sequence>
<evidence type="ECO:0000256" key="1">
    <source>
        <dbReference type="ARBA" id="ARBA00022475"/>
    </source>
</evidence>
<keyword evidence="1 5" id="KW-1003">Cell membrane</keyword>
<dbReference type="SUPFAM" id="SSF53067">
    <property type="entry name" value="Actin-like ATPase domain"/>
    <property type="match status" value="2"/>
</dbReference>
<dbReference type="Pfam" id="PF02491">
    <property type="entry name" value="SHS2_FTSA"/>
    <property type="match status" value="1"/>
</dbReference>
<evidence type="ECO:0000256" key="4">
    <source>
        <dbReference type="ARBA" id="ARBA00023306"/>
    </source>
</evidence>
<keyword evidence="8" id="KW-1185">Reference proteome</keyword>
<dbReference type="EMBL" id="FOTS01000015">
    <property type="protein sequence ID" value="SFL73257.1"/>
    <property type="molecule type" value="Genomic_DNA"/>
</dbReference>
<comment type="subcellular location">
    <subcellularLocation>
        <location evidence="5">Cell membrane</location>
        <topology evidence="5">Peripheral membrane protein</topology>
        <orientation evidence="5">Cytoplasmic side</orientation>
    </subcellularLocation>
    <text evidence="5">Localizes to the Z ring in an FtsZ-dependent manner. Targeted to the membrane through a conserved C-terminal amphipathic helix.</text>
</comment>
<evidence type="ECO:0000259" key="6">
    <source>
        <dbReference type="SMART" id="SM00842"/>
    </source>
</evidence>
<comment type="function">
    <text evidence="5">Cell division protein that is involved in the assembly of the Z ring. May serve as a membrane anchor for the Z ring.</text>
</comment>
<dbReference type="PANTHER" id="PTHR32432">
    <property type="entry name" value="CELL DIVISION PROTEIN FTSA-RELATED"/>
    <property type="match status" value="1"/>
</dbReference>
<dbReference type="Pfam" id="PF14450">
    <property type="entry name" value="FtsA"/>
    <property type="match status" value="1"/>
</dbReference>
<keyword evidence="2 5" id="KW-0132">Cell division</keyword>
<feature type="domain" description="SHS2" evidence="6">
    <location>
        <begin position="6"/>
        <end position="193"/>
    </location>
</feature>
<comment type="similarity">
    <text evidence="5">Belongs to the FtsA/MreB family.</text>
</comment>
<organism evidence="7 8">
    <name type="scientific">Pelosinus propionicus DSM 13327</name>
    <dbReference type="NCBI Taxonomy" id="1123291"/>
    <lineage>
        <taxon>Bacteria</taxon>
        <taxon>Bacillati</taxon>
        <taxon>Bacillota</taxon>
        <taxon>Negativicutes</taxon>
        <taxon>Selenomonadales</taxon>
        <taxon>Sporomusaceae</taxon>
        <taxon>Pelosinus</taxon>
    </lineage>
</organism>
<keyword evidence="3 5" id="KW-0472">Membrane</keyword>
<dbReference type="OrthoDB" id="9768127at2"/>
<keyword evidence="4 5" id="KW-0131">Cell cycle</keyword>
<reference evidence="8" key="1">
    <citation type="submission" date="2016-10" db="EMBL/GenBank/DDBJ databases">
        <authorList>
            <person name="Varghese N."/>
            <person name="Submissions S."/>
        </authorList>
    </citation>
    <scope>NUCLEOTIDE SEQUENCE [LARGE SCALE GENOMIC DNA]</scope>
    <source>
        <strain evidence="8">DSM 13327</strain>
    </source>
</reference>
<protein>
    <recommendedName>
        <fullName evidence="5">Cell division protein FtsA</fullName>
    </recommendedName>
</protein>
<gene>
    <name evidence="5" type="primary">ftsA</name>
    <name evidence="7" type="ORF">SAMN04490355_101590</name>
</gene>
<dbReference type="Gene3D" id="3.30.420.40">
    <property type="match status" value="2"/>
</dbReference>
<dbReference type="STRING" id="1123291.SAMN04490355_101590"/>
<dbReference type="NCBIfam" id="TIGR01174">
    <property type="entry name" value="ftsA"/>
    <property type="match status" value="1"/>
</dbReference>
<evidence type="ECO:0000313" key="8">
    <source>
        <dbReference type="Proteomes" id="UP000199520"/>
    </source>
</evidence>
<dbReference type="PIRSF" id="PIRSF003101">
    <property type="entry name" value="FtsA"/>
    <property type="match status" value="1"/>
</dbReference>
<dbReference type="InterPro" id="IPR050696">
    <property type="entry name" value="FtsA/MreB"/>
</dbReference>